<evidence type="ECO:0000256" key="4">
    <source>
        <dbReference type="ARBA" id="ARBA00022692"/>
    </source>
</evidence>
<evidence type="ECO:0000313" key="9">
    <source>
        <dbReference type="EMBL" id="RTG89592.1"/>
    </source>
</evidence>
<gene>
    <name evidence="9" type="ORF">DC041_0013070</name>
</gene>
<comment type="subcellular location">
    <subcellularLocation>
        <location evidence="1">Membrane</location>
        <topology evidence="1">Multi-pass membrane protein</topology>
    </subcellularLocation>
</comment>
<feature type="transmembrane region" description="Helical" evidence="7">
    <location>
        <begin position="649"/>
        <end position="674"/>
    </location>
</feature>
<feature type="transmembrane region" description="Helical" evidence="7">
    <location>
        <begin position="686"/>
        <end position="706"/>
    </location>
</feature>
<evidence type="ECO:0000313" key="10">
    <source>
        <dbReference type="Proteomes" id="UP000290809"/>
    </source>
</evidence>
<dbReference type="GO" id="GO:0140359">
    <property type="term" value="F:ABC-type transporter activity"/>
    <property type="evidence" value="ECO:0007669"/>
    <property type="project" value="InterPro"/>
</dbReference>
<dbReference type="InterPro" id="IPR050352">
    <property type="entry name" value="ABCG_transporters"/>
</dbReference>
<dbReference type="Pfam" id="PF01061">
    <property type="entry name" value="ABC2_membrane"/>
    <property type="match status" value="1"/>
</dbReference>
<dbReference type="Pfam" id="PF00005">
    <property type="entry name" value="ABC_tran"/>
    <property type="match status" value="1"/>
</dbReference>
<dbReference type="InterPro" id="IPR043926">
    <property type="entry name" value="ABCG_dom"/>
</dbReference>
<accession>A0A430QPI5</accession>
<sequence length="876" mass="99707">MYKCIESSNGYICILDGLLHPGYGMPKTQENIFHNICTGNMKSQVKNFESVLLSPNRTKTIPTTLSFHHISCNIKTQIFSCSSPSSIQVLSDLSGFMPPGMNAIIGPTGCGKSTIRLHETCFNVKIFYLLSRLLDVLAGRKNPSQLTGYVLLNGKLLPSSVRRRLCGYVVQENIVMETLTIRENITFSATLRLPRCTAARERDEKVSSVIEELGLTSVADRIIGTQSTCGVSGGERKRTCIGIELVNDPLVLYLDEPTTGLDSYTAGTVIQTLRRLADSGRTIVFSIHQPKYSIYRRFDRLTIISNGQMIYHGPGGQKPILHFENCGYFIEGHNNPADFFMDILHGEFDIDATVVQQENIPGTSEKDVCKTIRETVCRKLIACWLESTLWRELDCEFVQPGNYLSTINKEIEKFDELWALSRSVCTSDTNQEDDDDNNIHYQNVDFQQDNLYSAPMNNNNFFSYDTTIKSPKLVNCFSCKCKKQSSNYQQCSTTFCYQLFTLNWRSYLTAGNVIWCNYNLVLGYCHEDPKRSTLKLIKINGLPVCFIINILIFFILFLVFTLLPLQYRSGKTILAHFVIQLVIALFLGIIYLNMNKWSGSGIQNRVGLFFITCLHLLFISGTLLEVFLKDRLIFIHETSTGFYRISAYFLSKILSDVLPIKVIPAFLCLSITYYLTGLRYELYPFLLWQLTIGLLTFCASAITFAVSAMVNDRRIGSILLSMFFVLMMVTSGYLVNISTLWKWLQLFRYISILRYAINILTINELFDMTFCPETTLPYSKLSSVDFNRINASDLPYSNATSLLISEWKNTEYFQIGIGKIQNLESICISGVQYLESQAIEYRSKWAVWLNELGIFVIAILALCVAYIHLRLIKRYR</sequence>
<keyword evidence="9" id="KW-0547">Nucleotide-binding</keyword>
<proteinExistence type="inferred from homology"/>
<feature type="transmembrane region" description="Helical" evidence="7">
    <location>
        <begin position="718"/>
        <end position="741"/>
    </location>
</feature>
<dbReference type="Proteomes" id="UP000290809">
    <property type="component" value="Unassembled WGS sequence"/>
</dbReference>
<feature type="domain" description="ABC transporter" evidence="8">
    <location>
        <begin position="74"/>
        <end position="331"/>
    </location>
</feature>
<dbReference type="Gene3D" id="3.40.50.300">
    <property type="entry name" value="P-loop containing nucleotide triphosphate hydrolases"/>
    <property type="match status" value="1"/>
</dbReference>
<dbReference type="SUPFAM" id="SSF52540">
    <property type="entry name" value="P-loop containing nucleoside triphosphate hydrolases"/>
    <property type="match status" value="1"/>
</dbReference>
<dbReference type="EMBL" id="QMKO01001494">
    <property type="protein sequence ID" value="RTG89592.1"/>
    <property type="molecule type" value="Genomic_DNA"/>
</dbReference>
<evidence type="ECO:0000256" key="6">
    <source>
        <dbReference type="ARBA" id="ARBA00023136"/>
    </source>
</evidence>
<feature type="transmembrane region" description="Helical" evidence="7">
    <location>
        <begin position="574"/>
        <end position="594"/>
    </location>
</feature>
<keyword evidence="9" id="KW-0067">ATP-binding</keyword>
<keyword evidence="6 7" id="KW-0472">Membrane</keyword>
<keyword evidence="5 7" id="KW-1133">Transmembrane helix</keyword>
<feature type="transmembrane region" description="Helical" evidence="7">
    <location>
        <begin position="852"/>
        <end position="872"/>
    </location>
</feature>
<dbReference type="InterPro" id="IPR013525">
    <property type="entry name" value="ABC2_TM"/>
</dbReference>
<dbReference type="InterPro" id="IPR027417">
    <property type="entry name" value="P-loop_NTPase"/>
</dbReference>
<dbReference type="GO" id="GO:0005524">
    <property type="term" value="F:ATP binding"/>
    <property type="evidence" value="ECO:0007669"/>
    <property type="project" value="UniProtKB-KW"/>
</dbReference>
<dbReference type="GO" id="GO:0005886">
    <property type="term" value="C:plasma membrane"/>
    <property type="evidence" value="ECO:0007669"/>
    <property type="project" value="TreeGrafter"/>
</dbReference>
<keyword evidence="10" id="KW-1185">Reference proteome</keyword>
<dbReference type="CDD" id="cd03213">
    <property type="entry name" value="ABCG_EPDR"/>
    <property type="match status" value="1"/>
</dbReference>
<evidence type="ECO:0000259" key="8">
    <source>
        <dbReference type="PROSITE" id="PS50893"/>
    </source>
</evidence>
<evidence type="ECO:0000256" key="3">
    <source>
        <dbReference type="ARBA" id="ARBA00022448"/>
    </source>
</evidence>
<dbReference type="GO" id="GO:0016887">
    <property type="term" value="F:ATP hydrolysis activity"/>
    <property type="evidence" value="ECO:0007669"/>
    <property type="project" value="InterPro"/>
</dbReference>
<evidence type="ECO:0000256" key="2">
    <source>
        <dbReference type="ARBA" id="ARBA00005814"/>
    </source>
</evidence>
<evidence type="ECO:0000256" key="5">
    <source>
        <dbReference type="ARBA" id="ARBA00022989"/>
    </source>
</evidence>
<evidence type="ECO:0000256" key="7">
    <source>
        <dbReference type="SAM" id="Phobius"/>
    </source>
</evidence>
<name>A0A430QPI5_SCHBO</name>
<comment type="similarity">
    <text evidence="2">Belongs to the ABC transporter superfamily. ABCG family. Eye pigment precursor importer (TC 3.A.1.204) subfamily.</text>
</comment>
<keyword evidence="4 7" id="KW-0812">Transmembrane</keyword>
<dbReference type="InterPro" id="IPR003439">
    <property type="entry name" value="ABC_transporter-like_ATP-bd"/>
</dbReference>
<protein>
    <submittedName>
        <fullName evidence="9">ATP-binding cassette, subfamily G (WHITE), member 2</fullName>
    </submittedName>
</protein>
<comment type="caution">
    <text evidence="9">The sequence shown here is derived from an EMBL/GenBank/DDBJ whole genome shotgun (WGS) entry which is preliminary data.</text>
</comment>
<dbReference type="PROSITE" id="PS50893">
    <property type="entry name" value="ABC_TRANSPORTER_2"/>
    <property type="match status" value="1"/>
</dbReference>
<dbReference type="AlphaFoldDB" id="A0A430QPI5"/>
<dbReference type="STRING" id="6184.A0A430QPI5"/>
<reference evidence="9 10" key="1">
    <citation type="journal article" date="2019" name="PLoS Pathog.">
        <title>Genome sequence of the bovine parasite Schistosoma bovis Tanzania.</title>
        <authorList>
            <person name="Oey H."/>
            <person name="Zakrzewski M."/>
            <person name="Gobert G."/>
            <person name="Gravermann K."/>
            <person name="Stoye J."/>
            <person name="Jones M."/>
            <person name="Mcmanus D."/>
            <person name="Krause L."/>
        </authorList>
    </citation>
    <scope>NUCLEOTIDE SEQUENCE [LARGE SCALE GENOMIC DNA]</scope>
    <source>
        <strain evidence="9 10">TAN1997</strain>
    </source>
</reference>
<dbReference type="PANTHER" id="PTHR48041:SF116">
    <property type="entry name" value="PROTEIN BROWN"/>
    <property type="match status" value="1"/>
</dbReference>
<feature type="transmembrane region" description="Helical" evidence="7">
    <location>
        <begin position="606"/>
        <end position="628"/>
    </location>
</feature>
<feature type="transmembrane region" description="Helical" evidence="7">
    <location>
        <begin position="541"/>
        <end position="562"/>
    </location>
</feature>
<organism evidence="9 10">
    <name type="scientific">Schistosoma bovis</name>
    <name type="common">Blood fluke</name>
    <dbReference type="NCBI Taxonomy" id="6184"/>
    <lineage>
        <taxon>Eukaryota</taxon>
        <taxon>Metazoa</taxon>
        <taxon>Spiralia</taxon>
        <taxon>Lophotrochozoa</taxon>
        <taxon>Platyhelminthes</taxon>
        <taxon>Trematoda</taxon>
        <taxon>Digenea</taxon>
        <taxon>Strigeidida</taxon>
        <taxon>Schistosomatoidea</taxon>
        <taxon>Schistosomatidae</taxon>
        <taxon>Schistosoma</taxon>
    </lineage>
</organism>
<keyword evidence="3" id="KW-0813">Transport</keyword>
<dbReference type="PANTHER" id="PTHR48041">
    <property type="entry name" value="ABC TRANSPORTER G FAMILY MEMBER 28"/>
    <property type="match status" value="1"/>
</dbReference>
<evidence type="ECO:0000256" key="1">
    <source>
        <dbReference type="ARBA" id="ARBA00004141"/>
    </source>
</evidence>
<dbReference type="Pfam" id="PF19055">
    <property type="entry name" value="ABC2_membrane_7"/>
    <property type="match status" value="1"/>
</dbReference>